<dbReference type="PANTHER" id="PTHR23099:SF0">
    <property type="entry name" value="GERM CELL NUCLEAR ACIDIC PROTEIN"/>
    <property type="match status" value="1"/>
</dbReference>
<dbReference type="RefSeq" id="XP_024394290.1">
    <property type="nucleotide sequence ID" value="XM_024538522.2"/>
</dbReference>
<feature type="domain" description="RRM" evidence="6">
    <location>
        <begin position="45"/>
        <end position="130"/>
    </location>
</feature>
<dbReference type="PROSITE" id="PS50102">
    <property type="entry name" value="RRM"/>
    <property type="match status" value="1"/>
</dbReference>
<dbReference type="Pfam" id="PF00076">
    <property type="entry name" value="RRM_1"/>
    <property type="match status" value="1"/>
</dbReference>
<dbReference type="OrthoDB" id="21643at2759"/>
<dbReference type="GO" id="GO:0005634">
    <property type="term" value="C:nucleus"/>
    <property type="evidence" value="ECO:0000318"/>
    <property type="project" value="GO_Central"/>
</dbReference>
<keyword evidence="9" id="KW-1185">Reference proteome</keyword>
<dbReference type="InterPro" id="IPR034138">
    <property type="entry name" value="NOP8_RRM"/>
</dbReference>
<evidence type="ECO:0000256" key="1">
    <source>
        <dbReference type="ARBA" id="ARBA00004604"/>
    </source>
</evidence>
<feature type="compositionally biased region" description="Basic and acidic residues" evidence="5">
    <location>
        <begin position="879"/>
        <end position="896"/>
    </location>
</feature>
<dbReference type="AlphaFoldDB" id="A0A2K1L7E7"/>
<dbReference type="STRING" id="3218.A0A2K1L7E7"/>
<proteinExistence type="predicted"/>
<organism evidence="7">
    <name type="scientific">Physcomitrium patens</name>
    <name type="common">Spreading-leaved earth moss</name>
    <name type="synonym">Physcomitrella patens</name>
    <dbReference type="NCBI Taxonomy" id="3218"/>
    <lineage>
        <taxon>Eukaryota</taxon>
        <taxon>Viridiplantae</taxon>
        <taxon>Streptophyta</taxon>
        <taxon>Embryophyta</taxon>
        <taxon>Bryophyta</taxon>
        <taxon>Bryophytina</taxon>
        <taxon>Bryopsida</taxon>
        <taxon>Funariidae</taxon>
        <taxon>Funariales</taxon>
        <taxon>Funariaceae</taxon>
        <taxon>Physcomitrium</taxon>
    </lineage>
</organism>
<reference evidence="7 9" key="1">
    <citation type="journal article" date="2008" name="Science">
        <title>The Physcomitrella genome reveals evolutionary insights into the conquest of land by plants.</title>
        <authorList>
            <person name="Rensing S."/>
            <person name="Lang D."/>
            <person name="Zimmer A."/>
            <person name="Terry A."/>
            <person name="Salamov A."/>
            <person name="Shapiro H."/>
            <person name="Nishiyama T."/>
            <person name="Perroud P.-F."/>
            <person name="Lindquist E."/>
            <person name="Kamisugi Y."/>
            <person name="Tanahashi T."/>
            <person name="Sakakibara K."/>
            <person name="Fujita T."/>
            <person name="Oishi K."/>
            <person name="Shin-I T."/>
            <person name="Kuroki Y."/>
            <person name="Toyoda A."/>
            <person name="Suzuki Y."/>
            <person name="Hashimoto A."/>
            <person name="Yamaguchi K."/>
            <person name="Sugano A."/>
            <person name="Kohara Y."/>
            <person name="Fujiyama A."/>
            <person name="Anterola A."/>
            <person name="Aoki S."/>
            <person name="Ashton N."/>
            <person name="Barbazuk W.B."/>
            <person name="Barker E."/>
            <person name="Bennetzen J."/>
            <person name="Bezanilla M."/>
            <person name="Blankenship R."/>
            <person name="Cho S.H."/>
            <person name="Dutcher S."/>
            <person name="Estelle M."/>
            <person name="Fawcett J.A."/>
            <person name="Gundlach H."/>
            <person name="Hanada K."/>
            <person name="Heyl A."/>
            <person name="Hicks K.A."/>
            <person name="Hugh J."/>
            <person name="Lohr M."/>
            <person name="Mayer K."/>
            <person name="Melkozernov A."/>
            <person name="Murata T."/>
            <person name="Nelson D."/>
            <person name="Pils B."/>
            <person name="Prigge M."/>
            <person name="Reiss B."/>
            <person name="Renner T."/>
            <person name="Rombauts S."/>
            <person name="Rushton P."/>
            <person name="Sanderfoot A."/>
            <person name="Schween G."/>
            <person name="Shiu S.-H."/>
            <person name="Stueber K."/>
            <person name="Theodoulou F.L."/>
            <person name="Tu H."/>
            <person name="Van de Peer Y."/>
            <person name="Verrier P.J."/>
            <person name="Waters E."/>
            <person name="Wood A."/>
            <person name="Yang L."/>
            <person name="Cove D."/>
            <person name="Cuming A."/>
            <person name="Hasebe M."/>
            <person name="Lucas S."/>
            <person name="Mishler D.B."/>
            <person name="Reski R."/>
            <person name="Grigoriev I."/>
            <person name="Quatrano R.S."/>
            <person name="Boore J.L."/>
        </authorList>
    </citation>
    <scope>NUCLEOTIDE SEQUENCE [LARGE SCALE GENOMIC DNA]</scope>
    <source>
        <strain evidence="8 9">cv. Gransden 2004</strain>
    </source>
</reference>
<dbReference type="EMBL" id="ABEU02000001">
    <property type="protein sequence ID" value="PNR61965.1"/>
    <property type="molecule type" value="Genomic_DNA"/>
</dbReference>
<dbReference type="GeneID" id="112291316"/>
<feature type="compositionally biased region" description="Basic and acidic residues" evidence="5">
    <location>
        <begin position="305"/>
        <end position="320"/>
    </location>
</feature>
<dbReference type="EnsemblPlants" id="Pp3c1_8430V3.1">
    <property type="protein sequence ID" value="Pp3c1_8430V3.1"/>
    <property type="gene ID" value="Pp3c1_8430"/>
</dbReference>
<gene>
    <name evidence="8" type="primary">LOC112291316</name>
    <name evidence="7" type="ORF">PHYPA_000389</name>
</gene>
<name>A0A2K1L7E7_PHYPA</name>
<dbReference type="Gramene" id="Pp3c1_8430V3.2">
    <property type="protein sequence ID" value="Pp3c1_8430V3.2"/>
    <property type="gene ID" value="Pp3c1_8430"/>
</dbReference>
<feature type="region of interest" description="Disordered" evidence="5">
    <location>
        <begin position="250"/>
        <end position="444"/>
    </location>
</feature>
<feature type="compositionally biased region" description="Polar residues" evidence="5">
    <location>
        <begin position="815"/>
        <end position="834"/>
    </location>
</feature>
<reference evidence="7 9" key="2">
    <citation type="journal article" date="2018" name="Plant J.">
        <title>The Physcomitrella patens chromosome-scale assembly reveals moss genome structure and evolution.</title>
        <authorList>
            <person name="Lang D."/>
            <person name="Ullrich K.K."/>
            <person name="Murat F."/>
            <person name="Fuchs J."/>
            <person name="Jenkins J."/>
            <person name="Haas F.B."/>
            <person name="Piednoel M."/>
            <person name="Gundlach H."/>
            <person name="Van Bel M."/>
            <person name="Meyberg R."/>
            <person name="Vives C."/>
            <person name="Morata J."/>
            <person name="Symeonidi A."/>
            <person name="Hiss M."/>
            <person name="Muchero W."/>
            <person name="Kamisugi Y."/>
            <person name="Saleh O."/>
            <person name="Blanc G."/>
            <person name="Decker E.L."/>
            <person name="van Gessel N."/>
            <person name="Grimwood J."/>
            <person name="Hayes R.D."/>
            <person name="Graham S.W."/>
            <person name="Gunter L.E."/>
            <person name="McDaniel S.F."/>
            <person name="Hoernstein S.N.W."/>
            <person name="Larsson A."/>
            <person name="Li F.W."/>
            <person name="Perroud P.F."/>
            <person name="Phillips J."/>
            <person name="Ranjan P."/>
            <person name="Rokshar D.S."/>
            <person name="Rothfels C.J."/>
            <person name="Schneider L."/>
            <person name="Shu S."/>
            <person name="Stevenson D.W."/>
            <person name="Thummler F."/>
            <person name="Tillich M."/>
            <person name="Villarreal Aguilar J.C."/>
            <person name="Widiez T."/>
            <person name="Wong G.K."/>
            <person name="Wymore A."/>
            <person name="Zhang Y."/>
            <person name="Zimmer A.D."/>
            <person name="Quatrano R.S."/>
            <person name="Mayer K.F.X."/>
            <person name="Goodstein D."/>
            <person name="Casacuberta J.M."/>
            <person name="Vandepoele K."/>
            <person name="Reski R."/>
            <person name="Cuming A.C."/>
            <person name="Tuskan G.A."/>
            <person name="Maumus F."/>
            <person name="Salse J."/>
            <person name="Schmutz J."/>
            <person name="Rensing S.A."/>
        </authorList>
    </citation>
    <scope>NUCLEOTIDE SEQUENCE [LARGE SCALE GENOMIC DNA]</scope>
    <source>
        <strain evidence="8 9">cv. Gransden 2004</strain>
    </source>
</reference>
<dbReference type="SUPFAM" id="SSF54928">
    <property type="entry name" value="RNA-binding domain, RBD"/>
    <property type="match status" value="1"/>
</dbReference>
<accession>A0A2K1L7E7</accession>
<feature type="compositionally biased region" description="Acidic residues" evidence="5">
    <location>
        <begin position="347"/>
        <end position="371"/>
    </location>
</feature>
<dbReference type="Gene3D" id="3.30.70.330">
    <property type="match status" value="1"/>
</dbReference>
<dbReference type="GO" id="GO:0005730">
    <property type="term" value="C:nucleolus"/>
    <property type="evidence" value="ECO:0007669"/>
    <property type="project" value="UniProtKB-SubCell"/>
</dbReference>
<feature type="region of interest" description="Disordered" evidence="5">
    <location>
        <begin position="621"/>
        <end position="768"/>
    </location>
</feature>
<protein>
    <recommendedName>
        <fullName evidence="6">RRM domain-containing protein</fullName>
    </recommendedName>
</protein>
<feature type="region of interest" description="Disordered" evidence="5">
    <location>
        <begin position="500"/>
        <end position="568"/>
    </location>
</feature>
<dbReference type="InterPro" id="IPR035979">
    <property type="entry name" value="RBD_domain_sf"/>
</dbReference>
<keyword evidence="3" id="KW-0539">Nucleus</keyword>
<feature type="compositionally biased region" description="Basic and acidic residues" evidence="5">
    <location>
        <begin position="732"/>
        <end position="745"/>
    </location>
</feature>
<feature type="compositionally biased region" description="Acidic residues" evidence="5">
    <location>
        <begin position="515"/>
        <end position="559"/>
    </location>
</feature>
<dbReference type="PaxDb" id="3218-PP1S38_178V6.1"/>
<feature type="compositionally biased region" description="Basic and acidic residues" evidence="5">
    <location>
        <begin position="23"/>
        <end position="35"/>
    </location>
</feature>
<feature type="compositionally biased region" description="Basic residues" evidence="5">
    <location>
        <begin position="11"/>
        <end position="22"/>
    </location>
</feature>
<evidence type="ECO:0000313" key="8">
    <source>
        <dbReference type="EnsemblPlants" id="Pp3c1_8430V3.1"/>
    </source>
</evidence>
<feature type="region of interest" description="Disordered" evidence="5">
    <location>
        <begin position="1"/>
        <end position="35"/>
    </location>
</feature>
<dbReference type="InterPro" id="IPR012677">
    <property type="entry name" value="Nucleotide-bd_a/b_plait_sf"/>
</dbReference>
<keyword evidence="2 4" id="KW-0694">RNA-binding</keyword>
<evidence type="ECO:0000313" key="7">
    <source>
        <dbReference type="EMBL" id="PNR61965.1"/>
    </source>
</evidence>
<evidence type="ECO:0000313" key="9">
    <source>
        <dbReference type="Proteomes" id="UP000006727"/>
    </source>
</evidence>
<feature type="compositionally biased region" description="Basic and acidic residues" evidence="5">
    <location>
        <begin position="1"/>
        <end position="10"/>
    </location>
</feature>
<feature type="compositionally biased region" description="Acidic residues" evidence="5">
    <location>
        <begin position="419"/>
        <end position="428"/>
    </location>
</feature>
<reference evidence="8" key="3">
    <citation type="submission" date="2020-12" db="UniProtKB">
        <authorList>
            <consortium name="EnsemblPlants"/>
        </authorList>
    </citation>
    <scope>IDENTIFICATION</scope>
</reference>
<dbReference type="GO" id="GO:0003723">
    <property type="term" value="F:RNA binding"/>
    <property type="evidence" value="ECO:0007669"/>
    <property type="project" value="UniProtKB-UniRule"/>
</dbReference>
<feature type="region of interest" description="Disordered" evidence="5">
    <location>
        <begin position="790"/>
        <end position="916"/>
    </location>
</feature>
<feature type="compositionally biased region" description="Low complexity" evidence="5">
    <location>
        <begin position="373"/>
        <end position="384"/>
    </location>
</feature>
<dbReference type="Proteomes" id="UP000006727">
    <property type="component" value="Chromosome 1"/>
</dbReference>
<comment type="subcellular location">
    <subcellularLocation>
        <location evidence="1">Nucleus</location>
        <location evidence="1">Nucleolus</location>
    </subcellularLocation>
</comment>
<evidence type="ECO:0000256" key="4">
    <source>
        <dbReference type="PROSITE-ProRule" id="PRU00176"/>
    </source>
</evidence>
<dbReference type="CDD" id="cd12226">
    <property type="entry name" value="RRM_NOL8"/>
    <property type="match status" value="1"/>
</dbReference>
<feature type="compositionally biased region" description="Polar residues" evidence="5">
    <location>
        <begin position="627"/>
        <end position="644"/>
    </location>
</feature>
<dbReference type="SMART" id="SM00360">
    <property type="entry name" value="RRM"/>
    <property type="match status" value="1"/>
</dbReference>
<evidence type="ECO:0000256" key="5">
    <source>
        <dbReference type="SAM" id="MobiDB-lite"/>
    </source>
</evidence>
<dbReference type="InterPro" id="IPR000504">
    <property type="entry name" value="RRM_dom"/>
</dbReference>
<evidence type="ECO:0000259" key="6">
    <source>
        <dbReference type="PROSITE" id="PS50102"/>
    </source>
</evidence>
<dbReference type="PANTHER" id="PTHR23099">
    <property type="entry name" value="TRANSCRIPTIONAL REGULATOR"/>
    <property type="match status" value="1"/>
</dbReference>
<feature type="compositionally biased region" description="Basic residues" evidence="5">
    <location>
        <begin position="897"/>
        <end position="910"/>
    </location>
</feature>
<evidence type="ECO:0000256" key="3">
    <source>
        <dbReference type="ARBA" id="ARBA00023242"/>
    </source>
</evidence>
<dbReference type="Gramene" id="Pp3c1_8430V3.1">
    <property type="protein sequence ID" value="Pp3c1_8430V3.1"/>
    <property type="gene ID" value="Pp3c1_8430"/>
</dbReference>
<sequence length="916" mass="99559">MGENRMDGQVKHAKSGMKKAGAKKGEKGGGSIESRKETVPVQLKLRLFVGGLGPTVGVSDLQQRFAPLGVVHKIDLVPGKKDWSPEGAFQRGFAYVDFEASTEASLKKLFSAYNGCKWKGGVLRIEKAKEHYIDRLRREWVEAEAEAAAKAKIAEEAAAKAIIQSRPMYSINYEDVESPEGDEVELGEVTGEEDVMGVDADLVAAQIENERKGHLDLLSKLFPEDKDAGEEEEKVIEIVKLRAFPMPTDAGAKKRKSIDENPTEAVPPASTSGQPGEDCSGVASASKSKKRQVKFSKEANAPHSDSVHNKEVTIESKQKSSDGNTNGLRPILKKSQVSKKMDVDVDGKEEEEEEEGEEEEAEEEEEEEEEVYSPSSRSPSPEGGLSEGHKWERLFKYAGLKKGPDMSRPMDGVFTGISLDDDEEEDPAVVEAKTPQQDLVGNDGMLSGVLSEQEGETSRRGAVGMDGIFSGVLSEPEEEESDSPLQNALGSKALDSIIMKKTKKLTEEPGMSSDDVSDQGEETLEFEDSDENLQVTESDESSDSEMDGDLDSDMEDFGDDPSSAPKALIPTCLDDAAKASKWARMFESATNVAAPLEGVFSGSLDDVNASTEVRPAVIEQRMVESADANQTGSINKAPTASNKMVASDEEATSQSSGEEDRSTSSEHFTNTDIAEPENNHITDASGDEEDCRNTEQDRGTMSGNLLSRFNLEQDDRNPSDLAQISGAESSGDVEKTKPDPGKENTGDGVGLPSSVPYPREQNNVDDNTKWIQRASWKSLMGADGRAVFSLKQITGEPETTKATNDVKKTEEASLPEQTFGSFSFNFARNSSDASGSRRKQLNSEQSKKKSKLGSASDKREKPDEVIEEETGCLFMKSTNAEKEWRASKSELRIDSKSKHKAAVRKMKKMKGSGGAR</sequence>
<evidence type="ECO:0000256" key="2">
    <source>
        <dbReference type="ARBA" id="ARBA00022884"/>
    </source>
</evidence>
<dbReference type="EnsemblPlants" id="Pp3c1_8430V3.2">
    <property type="protein sequence ID" value="Pp3c1_8430V3.2"/>
    <property type="gene ID" value="Pp3c1_8430"/>
</dbReference>